<dbReference type="PANTHER" id="PTHR33986:SF15">
    <property type="entry name" value="MITOCHONDRIAL FISSION PROTEIN ELM1"/>
    <property type="match status" value="1"/>
</dbReference>
<proteinExistence type="predicted"/>
<evidence type="ECO:0000313" key="2">
    <source>
        <dbReference type="Proteomes" id="UP001229421"/>
    </source>
</evidence>
<dbReference type="Pfam" id="PF06258">
    <property type="entry name" value="Mito_fiss_Elm1"/>
    <property type="match status" value="1"/>
</dbReference>
<name>A0AAD8L1W9_TARER</name>
<dbReference type="GO" id="GO:0005741">
    <property type="term" value="C:mitochondrial outer membrane"/>
    <property type="evidence" value="ECO:0007669"/>
    <property type="project" value="TreeGrafter"/>
</dbReference>
<keyword evidence="2" id="KW-1185">Reference proteome</keyword>
<accession>A0AAD8L1W9</accession>
<gene>
    <name evidence="1" type="ORF">QVD17_12121</name>
</gene>
<comment type="caution">
    <text evidence="1">The sequence shown here is derived from an EMBL/GenBank/DDBJ whole genome shotgun (WGS) entry which is preliminary data.</text>
</comment>
<dbReference type="GO" id="GO:0000266">
    <property type="term" value="P:mitochondrial fission"/>
    <property type="evidence" value="ECO:0007669"/>
    <property type="project" value="TreeGrafter"/>
</dbReference>
<dbReference type="Proteomes" id="UP001229421">
    <property type="component" value="Unassembled WGS sequence"/>
</dbReference>
<evidence type="ECO:0000313" key="1">
    <source>
        <dbReference type="EMBL" id="KAK1429850.1"/>
    </source>
</evidence>
<protein>
    <submittedName>
        <fullName evidence="1">Uncharacterized protein</fullName>
    </submittedName>
</protein>
<dbReference type="PANTHER" id="PTHR33986">
    <property type="entry name" value="OS02G0535700 PROTEIN"/>
    <property type="match status" value="1"/>
</dbReference>
<sequence>MVVTVGALHQLDLTTLRNAAIAWHDEFAPLPKPLIVGNFGGPTSCCKYGIDLSKQLTTYLRGVLDSRGSVKISLSWRTPYKMLESWSYPPLRAASRVHEALCDRGWKLRP</sequence>
<dbReference type="EMBL" id="JAUHHV010000003">
    <property type="protein sequence ID" value="KAK1429850.1"/>
    <property type="molecule type" value="Genomic_DNA"/>
</dbReference>
<reference evidence="1" key="1">
    <citation type="journal article" date="2023" name="bioRxiv">
        <title>Improved chromosome-level genome assembly for marigold (Tagetes erecta).</title>
        <authorList>
            <person name="Jiang F."/>
            <person name="Yuan L."/>
            <person name="Wang S."/>
            <person name="Wang H."/>
            <person name="Xu D."/>
            <person name="Wang A."/>
            <person name="Fan W."/>
        </authorList>
    </citation>
    <scope>NUCLEOTIDE SEQUENCE</scope>
    <source>
        <strain evidence="1">WSJ</strain>
        <tissue evidence="1">Leaf</tissue>
    </source>
</reference>
<dbReference type="AlphaFoldDB" id="A0AAD8L1W9"/>
<organism evidence="1 2">
    <name type="scientific">Tagetes erecta</name>
    <name type="common">African marigold</name>
    <dbReference type="NCBI Taxonomy" id="13708"/>
    <lineage>
        <taxon>Eukaryota</taxon>
        <taxon>Viridiplantae</taxon>
        <taxon>Streptophyta</taxon>
        <taxon>Embryophyta</taxon>
        <taxon>Tracheophyta</taxon>
        <taxon>Spermatophyta</taxon>
        <taxon>Magnoliopsida</taxon>
        <taxon>eudicotyledons</taxon>
        <taxon>Gunneridae</taxon>
        <taxon>Pentapetalae</taxon>
        <taxon>asterids</taxon>
        <taxon>campanulids</taxon>
        <taxon>Asterales</taxon>
        <taxon>Asteraceae</taxon>
        <taxon>Asteroideae</taxon>
        <taxon>Heliantheae alliance</taxon>
        <taxon>Tageteae</taxon>
        <taxon>Tagetes</taxon>
    </lineage>
</organism>
<dbReference type="InterPro" id="IPR009367">
    <property type="entry name" value="Elm1-like"/>
</dbReference>